<feature type="region of interest" description="Disordered" evidence="1">
    <location>
        <begin position="51"/>
        <end position="75"/>
    </location>
</feature>
<accession>A0A9P1D624</accession>
<dbReference type="EMBL" id="CAMXCT020003135">
    <property type="protein sequence ID" value="CAL1156046.1"/>
    <property type="molecule type" value="Genomic_DNA"/>
</dbReference>
<dbReference type="Proteomes" id="UP001152797">
    <property type="component" value="Unassembled WGS sequence"/>
</dbReference>
<reference evidence="3" key="2">
    <citation type="submission" date="2024-04" db="EMBL/GenBank/DDBJ databases">
        <authorList>
            <person name="Chen Y."/>
            <person name="Shah S."/>
            <person name="Dougan E. K."/>
            <person name="Thang M."/>
            <person name="Chan C."/>
        </authorList>
    </citation>
    <scope>NUCLEOTIDE SEQUENCE [LARGE SCALE GENOMIC DNA]</scope>
</reference>
<name>A0A9P1D624_9DINO</name>
<feature type="compositionally biased region" description="Basic and acidic residues" evidence="1">
    <location>
        <begin position="303"/>
        <end position="336"/>
    </location>
</feature>
<evidence type="ECO:0000313" key="3">
    <source>
        <dbReference type="EMBL" id="CAL1156046.1"/>
    </source>
</evidence>
<gene>
    <name evidence="2" type="ORF">C1SCF055_LOCUS28611</name>
</gene>
<dbReference type="EMBL" id="CAMXCT030003135">
    <property type="protein sequence ID" value="CAL4789983.1"/>
    <property type="molecule type" value="Genomic_DNA"/>
</dbReference>
<feature type="compositionally biased region" description="Basic and acidic residues" evidence="1">
    <location>
        <begin position="255"/>
        <end position="270"/>
    </location>
</feature>
<evidence type="ECO:0000256" key="1">
    <source>
        <dbReference type="SAM" id="MobiDB-lite"/>
    </source>
</evidence>
<proteinExistence type="predicted"/>
<comment type="caution">
    <text evidence="2">The sequence shown here is derived from an EMBL/GenBank/DDBJ whole genome shotgun (WGS) entry which is preliminary data.</text>
</comment>
<dbReference type="AlphaFoldDB" id="A0A9P1D624"/>
<reference evidence="2" key="1">
    <citation type="submission" date="2022-10" db="EMBL/GenBank/DDBJ databases">
        <authorList>
            <person name="Chen Y."/>
            <person name="Dougan E. K."/>
            <person name="Chan C."/>
            <person name="Rhodes N."/>
            <person name="Thang M."/>
        </authorList>
    </citation>
    <scope>NUCLEOTIDE SEQUENCE</scope>
</reference>
<evidence type="ECO:0000313" key="4">
    <source>
        <dbReference type="EMBL" id="CAL4789983.1"/>
    </source>
</evidence>
<evidence type="ECO:0000313" key="5">
    <source>
        <dbReference type="Proteomes" id="UP001152797"/>
    </source>
</evidence>
<feature type="region of interest" description="Disordered" evidence="1">
    <location>
        <begin position="611"/>
        <end position="646"/>
    </location>
</feature>
<protein>
    <submittedName>
        <fullName evidence="4">Transposon Ty4-J Gag-Pol polyprotein</fullName>
    </submittedName>
</protein>
<dbReference type="EMBL" id="CAMXCT010003135">
    <property type="protein sequence ID" value="CAI4002671.1"/>
    <property type="molecule type" value="Genomic_DNA"/>
</dbReference>
<dbReference type="OrthoDB" id="448215at2759"/>
<keyword evidence="5" id="KW-1185">Reference proteome</keyword>
<sequence length="885" mass="100787">MRGQSPLCRTRIPRGYEPKGLTTAMFSRRRATQAELDQGMDEMLRAQQRVEAEVRTEVRTPAQTPGARDESSGAVAVQHEAVVPVVTEVIATDSKMIENGGSADLPRALDVPGQRQPVPMPMMTPGTQSGASPPQQPLFDDQQLRRFQELFQQAPWLYPGGPVAFHQPAIQPPISRPLFLEQDERRMQETVGMGSQYVYPYGPAVGVRENLELKKGIEEVLEENRKLREKVERLEKAQLSQSEEDPKFSTPTGDNPKEAETPNQEADRPPKGSQSYHRSQQEAETPYQEADRPPKGRQHVRQVSKEAETPYQEAERPPKPESRQNSKPEEYKEANRPPKNGSDEEPTTVKVMLKLMEGMQAIQRQMLEHRDEETGTESVRQAPALPALSEWSATTGPIDLNDWMALIEPMMCDLSNSSAQWWQQLVMEANLWYQRHLQLPPLDRVAHVPAPSTELAKPKWARLERRASTLLLMAVPEGQREELISAKRLSAMAIICQLLVTYQPGGLAEKELILRSLELPPESSNLVEAVQSLRRWARWRRRAADLQISEPDPFLLLKGLNRIIRKPLENNRGLSFRISLARSTLQVDSTPTSTSVTSFALHLVAEFEQDRNDLSPQKPKIQKAEGEETSSPTSSTKGKEEEVSGETASMKELLEQANTMLKTLALDLIEEMEAAGVQKSMKSISFEKEKKWMEDLVESHPVLRSLPQHIKSRLVTDIGDWKDLPVNRRQRKRLQRDGFLLHLYAGEQEGFTLSRAWKQQGGMETQLLEIDLKRGEVVSMRDFFEQPYKIELMWSLLAQTAGPDRAWKGEEHRLADLTPAEKTQVEEDDILLWRSIFLWMISTYLRRARQVRKEVGFLLEQPATPKSYMPQCVSFWDTEGRIWIL</sequence>
<feature type="region of interest" description="Disordered" evidence="1">
    <location>
        <begin position="234"/>
        <end position="346"/>
    </location>
</feature>
<evidence type="ECO:0000313" key="2">
    <source>
        <dbReference type="EMBL" id="CAI4002671.1"/>
    </source>
</evidence>
<organism evidence="2">
    <name type="scientific">Cladocopium goreaui</name>
    <dbReference type="NCBI Taxonomy" id="2562237"/>
    <lineage>
        <taxon>Eukaryota</taxon>
        <taxon>Sar</taxon>
        <taxon>Alveolata</taxon>
        <taxon>Dinophyceae</taxon>
        <taxon>Suessiales</taxon>
        <taxon>Symbiodiniaceae</taxon>
        <taxon>Cladocopium</taxon>
    </lineage>
</organism>